<dbReference type="FunFam" id="3.40.50.2000:FF:000050">
    <property type="entry name" value="UDP-glucuronosyltransferase"/>
    <property type="match status" value="1"/>
</dbReference>
<comment type="caution">
    <text evidence="6">The sequence shown here is derived from an EMBL/GenBank/DDBJ whole genome shotgun (WGS) entry which is preliminary data.</text>
</comment>
<keyword evidence="2" id="KW-0328">Glycosyltransferase</keyword>
<evidence type="ECO:0000256" key="5">
    <source>
        <dbReference type="SAM" id="SignalP"/>
    </source>
</evidence>
<evidence type="ECO:0000256" key="4">
    <source>
        <dbReference type="SAM" id="Phobius"/>
    </source>
</evidence>
<dbReference type="PANTHER" id="PTHR48043:SF159">
    <property type="entry name" value="EG:EG0003.4 PROTEIN-RELATED"/>
    <property type="match status" value="1"/>
</dbReference>
<dbReference type="CDD" id="cd03784">
    <property type="entry name" value="GT1_Gtf-like"/>
    <property type="match status" value="1"/>
</dbReference>
<dbReference type="Proteomes" id="UP001200034">
    <property type="component" value="Unassembled WGS sequence"/>
</dbReference>
<dbReference type="Pfam" id="PF00201">
    <property type="entry name" value="UDPGT"/>
    <property type="match status" value="1"/>
</dbReference>
<feature type="signal peptide" evidence="5">
    <location>
        <begin position="1"/>
        <end position="26"/>
    </location>
</feature>
<keyword evidence="4" id="KW-0812">Transmembrane</keyword>
<dbReference type="EMBL" id="JAJJHW010001127">
    <property type="protein sequence ID" value="KAH8378398.1"/>
    <property type="molecule type" value="Genomic_DNA"/>
</dbReference>
<accession>A0AAD4K6F6</accession>
<evidence type="ECO:0000256" key="3">
    <source>
        <dbReference type="ARBA" id="ARBA00022679"/>
    </source>
</evidence>
<dbReference type="SUPFAM" id="SSF53756">
    <property type="entry name" value="UDP-Glycosyltransferase/glycogen phosphorylase"/>
    <property type="match status" value="1"/>
</dbReference>
<gene>
    <name evidence="6" type="ORF">KR093_011158</name>
</gene>
<dbReference type="PANTHER" id="PTHR48043">
    <property type="entry name" value="EG:EG0003.4 PROTEIN-RELATED"/>
    <property type="match status" value="1"/>
</dbReference>
<keyword evidence="3" id="KW-0808">Transferase</keyword>
<organism evidence="6 7">
    <name type="scientific">Drosophila rubida</name>
    <dbReference type="NCBI Taxonomy" id="30044"/>
    <lineage>
        <taxon>Eukaryota</taxon>
        <taxon>Metazoa</taxon>
        <taxon>Ecdysozoa</taxon>
        <taxon>Arthropoda</taxon>
        <taxon>Hexapoda</taxon>
        <taxon>Insecta</taxon>
        <taxon>Pterygota</taxon>
        <taxon>Neoptera</taxon>
        <taxon>Endopterygota</taxon>
        <taxon>Diptera</taxon>
        <taxon>Brachycera</taxon>
        <taxon>Muscomorpha</taxon>
        <taxon>Ephydroidea</taxon>
        <taxon>Drosophilidae</taxon>
        <taxon>Drosophila</taxon>
    </lineage>
</organism>
<dbReference type="GO" id="GO:0008194">
    <property type="term" value="F:UDP-glycosyltransferase activity"/>
    <property type="evidence" value="ECO:0007669"/>
    <property type="project" value="InterPro"/>
</dbReference>
<dbReference type="AlphaFoldDB" id="A0AAD4K6F6"/>
<keyword evidence="4" id="KW-1133">Transmembrane helix</keyword>
<reference evidence="6" key="1">
    <citation type="journal article" date="2021" name="Mol. Ecol. Resour.">
        <title>Phylogenomic analyses of the genus Drosophila reveals genomic signals of climate adaptation.</title>
        <authorList>
            <person name="Li F."/>
            <person name="Rane R.V."/>
            <person name="Luria V."/>
            <person name="Xiong Z."/>
            <person name="Chen J."/>
            <person name="Li Z."/>
            <person name="Catullo R.A."/>
            <person name="Griffin P.C."/>
            <person name="Schiffer M."/>
            <person name="Pearce S."/>
            <person name="Lee S.F."/>
            <person name="McElroy K."/>
            <person name="Stocker A."/>
            <person name="Shirriffs J."/>
            <person name="Cockerell F."/>
            <person name="Coppin C."/>
            <person name="Sgro C.M."/>
            <person name="Karger A."/>
            <person name="Cain J.W."/>
            <person name="Weber J.A."/>
            <person name="Santpere G."/>
            <person name="Kirschner M.W."/>
            <person name="Hoffmann A.A."/>
            <person name="Oakeshott J.G."/>
            <person name="Zhang G."/>
        </authorList>
    </citation>
    <scope>NUCLEOTIDE SEQUENCE</scope>
    <source>
        <strain evidence="6">BGI-SZ-2011g</strain>
    </source>
</reference>
<keyword evidence="5" id="KW-0732">Signal</keyword>
<keyword evidence="7" id="KW-1185">Reference proteome</keyword>
<proteinExistence type="inferred from homology"/>
<protein>
    <submittedName>
        <fullName evidence="6">Uncharacterized protein</fullName>
    </submittedName>
</protein>
<feature type="non-terminal residue" evidence="6">
    <location>
        <position position="1"/>
    </location>
</feature>
<dbReference type="InterPro" id="IPR002213">
    <property type="entry name" value="UDP_glucos_trans"/>
</dbReference>
<comment type="similarity">
    <text evidence="1">Belongs to the UDP-glycosyltransferase family.</text>
</comment>
<evidence type="ECO:0000256" key="2">
    <source>
        <dbReference type="ARBA" id="ARBA00022676"/>
    </source>
</evidence>
<dbReference type="Gene3D" id="3.40.50.2000">
    <property type="entry name" value="Glycogen Phosphorylase B"/>
    <property type="match status" value="2"/>
</dbReference>
<feature type="transmembrane region" description="Helical" evidence="4">
    <location>
        <begin position="497"/>
        <end position="520"/>
    </location>
</feature>
<evidence type="ECO:0000313" key="7">
    <source>
        <dbReference type="Proteomes" id="UP001200034"/>
    </source>
</evidence>
<dbReference type="InterPro" id="IPR050271">
    <property type="entry name" value="UDP-glycosyltransferase"/>
</dbReference>
<feature type="chain" id="PRO_5042147604" evidence="5">
    <location>
        <begin position="27"/>
        <end position="534"/>
    </location>
</feature>
<sequence length="534" mass="59724">INMDRCSHRTLLLAVVSLLLISGSHGGNILGVFTSLSPSHLIIHMSVAKVLAENGHNVTVITALKPAVNHKDITVVQVPLTAEEQKEVSATIARFTNQDNSNMVVTMFRSMGQMKFMMDKIRDIMKDQRVKDLYENKDNKFDLVILGYFLNTYQLGIAQKLKAPTVLAASMPPNEMFNHIVGNPATVSYVAPMNLAVERGQAMNFVQRIQSFFTNLAMQVFFALLETYNANCYKDVFGDDPTMPPYEEIAKNISLGFFSSHALSEGPIRPNVPAIIEIGGIQLKEEPDPLPKPIAEFLSKADNGAILLSLGSNVKGAYLKAETVRKMFNVLSQLKQRVVWKWEDLENTPGKSDNILYSKWLPQSDLLGHPNITLFITHAGKGGITEAQYRGKPMLALPVFGDQPGNAIRMVNDGFGLSLSLLTLEEQPFREKLLEVLENPQYAENVKTFSTLYKDRPMSARQSVLYWTEYVLRHHGAAHLQSPLVQMNFVTSNNLDVYALLTTVLLVFLYISKFVLTAIVRKVKARKSDKIKKH</sequence>
<evidence type="ECO:0000256" key="1">
    <source>
        <dbReference type="ARBA" id="ARBA00009995"/>
    </source>
</evidence>
<name>A0AAD4K6F6_9MUSC</name>
<evidence type="ECO:0000313" key="6">
    <source>
        <dbReference type="EMBL" id="KAH8378398.1"/>
    </source>
</evidence>
<keyword evidence="4" id="KW-0472">Membrane</keyword>